<keyword evidence="4 7" id="KW-0812">Transmembrane</keyword>
<dbReference type="GO" id="GO:0005886">
    <property type="term" value="C:plasma membrane"/>
    <property type="evidence" value="ECO:0007669"/>
    <property type="project" value="UniProtKB-SubCell"/>
</dbReference>
<comment type="similarity">
    <text evidence="2 7">Belongs to the XK family.</text>
</comment>
<name>A0A2B4S7F1_STYPI</name>
<proteinExistence type="inferred from homology"/>
<evidence type="ECO:0000256" key="4">
    <source>
        <dbReference type="ARBA" id="ARBA00022692"/>
    </source>
</evidence>
<evidence type="ECO:0000256" key="1">
    <source>
        <dbReference type="ARBA" id="ARBA00004651"/>
    </source>
</evidence>
<evidence type="ECO:0000313" key="9">
    <source>
        <dbReference type="Proteomes" id="UP000225706"/>
    </source>
</evidence>
<dbReference type="Pfam" id="PF09815">
    <property type="entry name" value="XK-related"/>
    <property type="match status" value="1"/>
</dbReference>
<dbReference type="PANTHER" id="PTHR16024:SF6">
    <property type="entry name" value="XK-RELATED PROTEIN"/>
    <property type="match status" value="1"/>
</dbReference>
<feature type="transmembrane region" description="Helical" evidence="7">
    <location>
        <begin position="236"/>
        <end position="262"/>
    </location>
</feature>
<keyword evidence="9" id="KW-1185">Reference proteome</keyword>
<keyword evidence="3" id="KW-1003">Cell membrane</keyword>
<reference evidence="9" key="1">
    <citation type="journal article" date="2017" name="bioRxiv">
        <title>Comparative analysis of the genomes of Stylophora pistillata and Acropora digitifera provides evidence for extensive differences between species of corals.</title>
        <authorList>
            <person name="Voolstra C.R."/>
            <person name="Li Y."/>
            <person name="Liew Y.J."/>
            <person name="Baumgarten S."/>
            <person name="Zoccola D."/>
            <person name="Flot J.-F."/>
            <person name="Tambutte S."/>
            <person name="Allemand D."/>
            <person name="Aranda M."/>
        </authorList>
    </citation>
    <scope>NUCLEOTIDE SEQUENCE [LARGE SCALE GENOMIC DNA]</scope>
</reference>
<feature type="transmembrane region" description="Helical" evidence="7">
    <location>
        <begin position="127"/>
        <end position="145"/>
    </location>
</feature>
<dbReference type="PANTHER" id="PTHR16024">
    <property type="entry name" value="XK-RELATED PROTEIN"/>
    <property type="match status" value="1"/>
</dbReference>
<dbReference type="AlphaFoldDB" id="A0A2B4S7F1"/>
<dbReference type="InterPro" id="IPR050895">
    <property type="entry name" value="XK-related_scramblase"/>
</dbReference>
<sequence>MKVEDIKWYSPLEFFVGAIFSFADPITDIFTLMEFYRTDHKTWFGVGLAFVLFPCLVFPVLFFHIRLDDANNLPSRYAKTAFCAFHPFSAAFARIEASIFCLKIRWFGSDEIDKDASDKAENLLDHIAFAVLFEAVLESAPQFIIQLYAMSVQEEPVAYIQMISLPVSFFTLAWAFTATDEDILIRYDIISSGSELKVKHKVALYTTQLLLLSSRLFAICYFTVSYKCYYVKTWYCLPVTVCVCVISVVGSTMRTVLLYWLWKKATDGSQAANSSDANGSNVNTLVD</sequence>
<evidence type="ECO:0000256" key="2">
    <source>
        <dbReference type="ARBA" id="ARBA00008789"/>
    </source>
</evidence>
<accession>A0A2B4S7F1</accession>
<evidence type="ECO:0000313" key="8">
    <source>
        <dbReference type="EMBL" id="PFX24740.1"/>
    </source>
</evidence>
<evidence type="ECO:0000256" key="7">
    <source>
        <dbReference type="RuleBase" id="RU910716"/>
    </source>
</evidence>
<gene>
    <name evidence="8" type="ORF">AWC38_SpisGene10641</name>
</gene>
<dbReference type="InterPro" id="IPR018629">
    <property type="entry name" value="XK-rel"/>
</dbReference>
<evidence type="ECO:0000256" key="5">
    <source>
        <dbReference type="ARBA" id="ARBA00022989"/>
    </source>
</evidence>
<dbReference type="OrthoDB" id="5955724at2759"/>
<evidence type="ECO:0000256" key="6">
    <source>
        <dbReference type="ARBA" id="ARBA00023136"/>
    </source>
</evidence>
<feature type="transmembrane region" description="Helical" evidence="7">
    <location>
        <begin position="157"/>
        <end position="176"/>
    </location>
</feature>
<dbReference type="EMBL" id="LSMT01000168">
    <property type="protein sequence ID" value="PFX24740.1"/>
    <property type="molecule type" value="Genomic_DNA"/>
</dbReference>
<dbReference type="Proteomes" id="UP000225706">
    <property type="component" value="Unassembled WGS sequence"/>
</dbReference>
<keyword evidence="6 7" id="KW-0472">Membrane</keyword>
<evidence type="ECO:0000256" key="3">
    <source>
        <dbReference type="ARBA" id="ARBA00022475"/>
    </source>
</evidence>
<protein>
    <recommendedName>
        <fullName evidence="7">XK-related protein</fullName>
    </recommendedName>
</protein>
<organism evidence="8 9">
    <name type="scientific">Stylophora pistillata</name>
    <name type="common">Smooth cauliflower coral</name>
    <dbReference type="NCBI Taxonomy" id="50429"/>
    <lineage>
        <taxon>Eukaryota</taxon>
        <taxon>Metazoa</taxon>
        <taxon>Cnidaria</taxon>
        <taxon>Anthozoa</taxon>
        <taxon>Hexacorallia</taxon>
        <taxon>Scleractinia</taxon>
        <taxon>Astrocoeniina</taxon>
        <taxon>Pocilloporidae</taxon>
        <taxon>Stylophora</taxon>
    </lineage>
</organism>
<comment type="caution">
    <text evidence="8">The sequence shown here is derived from an EMBL/GenBank/DDBJ whole genome shotgun (WGS) entry which is preliminary data.</text>
</comment>
<feature type="transmembrane region" description="Helical" evidence="7">
    <location>
        <begin position="202"/>
        <end position="224"/>
    </location>
</feature>
<comment type="subcellular location">
    <subcellularLocation>
        <location evidence="1">Cell membrane</location>
        <topology evidence="1">Multi-pass membrane protein</topology>
    </subcellularLocation>
    <subcellularLocation>
        <location evidence="7">Membrane</location>
        <topology evidence="7">Multi-pass membrane protein</topology>
    </subcellularLocation>
</comment>
<keyword evidence="5 7" id="KW-1133">Transmembrane helix</keyword>
<feature type="transmembrane region" description="Helical" evidence="7">
    <location>
        <begin position="43"/>
        <end position="65"/>
    </location>
</feature>